<dbReference type="RefSeq" id="WP_089750683.1">
    <property type="nucleotide sequence ID" value="NZ_FOOG01000005.1"/>
</dbReference>
<reference evidence="12" key="1">
    <citation type="submission" date="2016-10" db="EMBL/GenBank/DDBJ databases">
        <authorList>
            <person name="Varghese N."/>
            <person name="Submissions S."/>
        </authorList>
    </citation>
    <scope>NUCLEOTIDE SEQUENCE [LARGE SCALE GENOMIC DNA]</scope>
    <source>
        <strain evidence="12">FP5</strain>
    </source>
</reference>
<dbReference type="Proteomes" id="UP000198897">
    <property type="component" value="Unassembled WGS sequence"/>
</dbReference>
<dbReference type="GO" id="GO:0005576">
    <property type="term" value="C:extracellular region"/>
    <property type="evidence" value="ECO:0007669"/>
    <property type="project" value="UniProtKB-SubCell"/>
</dbReference>
<evidence type="ECO:0000256" key="3">
    <source>
        <dbReference type="ARBA" id="ARBA00009677"/>
    </source>
</evidence>
<comment type="subcellular location">
    <subcellularLocation>
        <location evidence="1 7">Bacterial flagellum</location>
    </subcellularLocation>
    <subcellularLocation>
        <location evidence="2 7">Secreted</location>
    </subcellularLocation>
</comment>
<dbReference type="PANTHER" id="PTHR30033:SF1">
    <property type="entry name" value="FLAGELLAR HOOK-ASSOCIATED PROTEIN 1"/>
    <property type="match status" value="1"/>
</dbReference>
<evidence type="ECO:0000256" key="6">
    <source>
        <dbReference type="ARBA" id="ARBA00023143"/>
    </source>
</evidence>
<evidence type="ECO:0000259" key="9">
    <source>
        <dbReference type="Pfam" id="PF06429"/>
    </source>
</evidence>
<dbReference type="Pfam" id="PF22638">
    <property type="entry name" value="FlgK_D1"/>
    <property type="match status" value="1"/>
</dbReference>
<dbReference type="Pfam" id="PF06429">
    <property type="entry name" value="Flg_bbr_C"/>
    <property type="match status" value="1"/>
</dbReference>
<dbReference type="EMBL" id="FOOG01000005">
    <property type="protein sequence ID" value="SFF67959.1"/>
    <property type="molecule type" value="Genomic_DNA"/>
</dbReference>
<dbReference type="GO" id="GO:0009424">
    <property type="term" value="C:bacterial-type flagellum hook"/>
    <property type="evidence" value="ECO:0007669"/>
    <property type="project" value="UniProtKB-UniRule"/>
</dbReference>
<keyword evidence="6 7" id="KW-0975">Bacterial flagellum</keyword>
<evidence type="ECO:0000256" key="4">
    <source>
        <dbReference type="ARBA" id="ARBA00016244"/>
    </source>
</evidence>
<evidence type="ECO:0000256" key="1">
    <source>
        <dbReference type="ARBA" id="ARBA00004365"/>
    </source>
</evidence>
<proteinExistence type="inferred from homology"/>
<sequence length="519" mass="56062">MVSTFHGLEVAKRGLFTQQSALYTTGHNISNANTEGYTRQRVNFEQTGPYPAASRNRAEIPGQMGTGVQAQNIERVRTQFLDDQYRGENNRSGYYSVMASSMERMEEVMNEPSENGLAKTMDRFWQSLQDLSVNPEDSGARSVVRQRGKAVAETFNYLSNTIHTMQLDVKNEVNVTTKEINSLASQINNVNKQIAELEPHGYVANDLYDERDRLIDQLSGHVNIGVSYEEPPSSASPLAMGKASITLMNGSGQKLSPASQLLDGVSNSVNQLSVSYTADDTGLAQSIQVGATSYAPEEFASPGKLKGLIEAGGYKDEEGVERGIYQGMLGDLDQMATAFATEFNAVQTSGASLNSINTGNTPPAFFSYGSTTVNADGIREGLAGAIDLTNEIKKDNGHIAAASSSEPLAGNGDNALALGDVQENNLELLGGDTSLNSFYESMIGGMAVETQEIQRMAGNSGTLKQSVEEQRQSVSSVSLDEEMTNMVKFQHAYNAAARNITVVDEMIDRVINQMGRVGR</sequence>
<protein>
    <recommendedName>
        <fullName evidence="4 7">Flagellar hook-associated protein 1</fullName>
        <shortName evidence="7">HAP1</shortName>
    </recommendedName>
</protein>
<evidence type="ECO:0000256" key="5">
    <source>
        <dbReference type="ARBA" id="ARBA00022525"/>
    </source>
</evidence>
<dbReference type="NCBIfam" id="TIGR02492">
    <property type="entry name" value="flgK_ends"/>
    <property type="match status" value="1"/>
</dbReference>
<dbReference type="InterPro" id="IPR010930">
    <property type="entry name" value="Flg_bb/hook_C_dom"/>
</dbReference>
<dbReference type="InterPro" id="IPR002371">
    <property type="entry name" value="FlgK"/>
</dbReference>
<evidence type="ECO:0000256" key="2">
    <source>
        <dbReference type="ARBA" id="ARBA00004613"/>
    </source>
</evidence>
<feature type="domain" description="Flagellar basal-body/hook protein C-terminal" evidence="9">
    <location>
        <begin position="473"/>
        <end position="512"/>
    </location>
</feature>
<dbReference type="InterPro" id="IPR053927">
    <property type="entry name" value="FlgK_helical"/>
</dbReference>
<dbReference type="SUPFAM" id="SSF64518">
    <property type="entry name" value="Phase 1 flagellin"/>
    <property type="match status" value="1"/>
</dbReference>
<dbReference type="PRINTS" id="PR01005">
    <property type="entry name" value="FLGHOOKAP1"/>
</dbReference>
<feature type="domain" description="Flagellar hook-associated protein FlgK helical" evidence="10">
    <location>
        <begin position="102"/>
        <end position="359"/>
    </location>
</feature>
<dbReference type="OrthoDB" id="9802553at2"/>
<accession>A0A1I2KNQ3</accession>
<dbReference type="Pfam" id="PF00460">
    <property type="entry name" value="Flg_bb_rod"/>
    <property type="match status" value="1"/>
</dbReference>
<evidence type="ECO:0000259" key="10">
    <source>
        <dbReference type="Pfam" id="PF22638"/>
    </source>
</evidence>
<evidence type="ECO:0000256" key="7">
    <source>
        <dbReference type="RuleBase" id="RU362065"/>
    </source>
</evidence>
<dbReference type="GO" id="GO:0044780">
    <property type="term" value="P:bacterial-type flagellum assembly"/>
    <property type="evidence" value="ECO:0007669"/>
    <property type="project" value="InterPro"/>
</dbReference>
<keyword evidence="12" id="KW-1185">Reference proteome</keyword>
<gene>
    <name evidence="7" type="primary">flgK</name>
    <name evidence="11" type="ORF">SAMN05216353_10580</name>
</gene>
<feature type="domain" description="Flagellar basal body rod protein N-terminal" evidence="8">
    <location>
        <begin position="8"/>
        <end position="38"/>
    </location>
</feature>
<dbReference type="InterPro" id="IPR001444">
    <property type="entry name" value="Flag_bb_rod_N"/>
</dbReference>
<keyword evidence="11" id="KW-0969">Cilium</keyword>
<organism evidence="11 12">
    <name type="scientific">Halobacillus alkaliphilus</name>
    <dbReference type="NCBI Taxonomy" id="396056"/>
    <lineage>
        <taxon>Bacteria</taxon>
        <taxon>Bacillati</taxon>
        <taxon>Bacillota</taxon>
        <taxon>Bacilli</taxon>
        <taxon>Bacillales</taxon>
        <taxon>Bacillaceae</taxon>
        <taxon>Halobacillus</taxon>
    </lineage>
</organism>
<comment type="similarity">
    <text evidence="3 7">Belongs to the flagella basal body rod proteins family.</text>
</comment>
<keyword evidence="11" id="KW-0282">Flagellum</keyword>
<dbReference type="PANTHER" id="PTHR30033">
    <property type="entry name" value="FLAGELLAR HOOK-ASSOCIATED PROTEIN 1"/>
    <property type="match status" value="1"/>
</dbReference>
<keyword evidence="11" id="KW-0966">Cell projection</keyword>
<evidence type="ECO:0000313" key="11">
    <source>
        <dbReference type="EMBL" id="SFF67959.1"/>
    </source>
</evidence>
<keyword evidence="5 7" id="KW-0964">Secreted</keyword>
<evidence type="ECO:0000259" key="8">
    <source>
        <dbReference type="Pfam" id="PF00460"/>
    </source>
</evidence>
<name>A0A1I2KNQ3_9BACI</name>
<evidence type="ECO:0000313" key="12">
    <source>
        <dbReference type="Proteomes" id="UP000198897"/>
    </source>
</evidence>
<dbReference type="GO" id="GO:0005198">
    <property type="term" value="F:structural molecule activity"/>
    <property type="evidence" value="ECO:0007669"/>
    <property type="project" value="UniProtKB-UniRule"/>
</dbReference>
<dbReference type="AlphaFoldDB" id="A0A1I2KNQ3"/>